<organism evidence="4 5">
    <name type="scientific">Thalassotalea insulae</name>
    <dbReference type="NCBI Taxonomy" id="2056778"/>
    <lineage>
        <taxon>Bacteria</taxon>
        <taxon>Pseudomonadati</taxon>
        <taxon>Pseudomonadota</taxon>
        <taxon>Gammaproteobacteria</taxon>
        <taxon>Alteromonadales</taxon>
        <taxon>Colwelliaceae</taxon>
        <taxon>Thalassotalea</taxon>
    </lineage>
</organism>
<gene>
    <name evidence="4" type="primary">mtrA</name>
    <name evidence="4" type="ORF">tinsulaeT_28390</name>
</gene>
<sequence length="329" mass="35870">MKIIAALVTASINKPVSTTIGLLILFMLSAMTVVAEQLPPPSATTEYSKEGADTCLQCHDQDSKFPVLAIFNSPHGNKNTKHGPFSSAGLQCETCHGAAAAHTVKRLRKGQVRAAMISFKTKDVISNDEKNQLCLACHQATTTRHWLGSVHQSNDLACTDCHQIHISDDPILNKAQQLEQCGQCHTKEKVANHSVFSHPLTSGQMGCTDCHSPHDANNNQLLVSDSVNETCYQCHAEKRGPFLWEHEPVTDNCLNCHRPHGSNQAALLTQRAPYLCQNCHNSDGHPSFSYGSDDAQGQQASAFLLGRSCANCHAKIHGSNHPSGYKFQR</sequence>
<keyword evidence="1" id="KW-0732">Signal</keyword>
<dbReference type="NCBIfam" id="TIGR01905">
    <property type="entry name" value="paired_CXXCH_1"/>
    <property type="match status" value="2"/>
</dbReference>
<dbReference type="PANTHER" id="PTHR35038:SF5">
    <property type="entry name" value="CYTOCHROME C-TYPE PROTEIN NRFB"/>
    <property type="match status" value="1"/>
</dbReference>
<evidence type="ECO:0000313" key="4">
    <source>
        <dbReference type="EMBL" id="GLX79499.1"/>
    </source>
</evidence>
<evidence type="ECO:0000259" key="2">
    <source>
        <dbReference type="Pfam" id="PF09699"/>
    </source>
</evidence>
<evidence type="ECO:0000313" key="5">
    <source>
        <dbReference type="Proteomes" id="UP001157186"/>
    </source>
</evidence>
<dbReference type="InterPro" id="IPR051829">
    <property type="entry name" value="Multiheme_Cytochr_ET"/>
</dbReference>
<dbReference type="Pfam" id="PF09699">
    <property type="entry name" value="Paired_CXXCH_1"/>
    <property type="match status" value="2"/>
</dbReference>
<reference evidence="4 5" key="1">
    <citation type="submission" date="2023-03" db="EMBL/GenBank/DDBJ databases">
        <title>Draft genome sequence of Thalassotalea insulae KCTC 62186T.</title>
        <authorList>
            <person name="Sawabe T."/>
        </authorList>
    </citation>
    <scope>NUCLEOTIDE SEQUENCE [LARGE SCALE GENOMIC DNA]</scope>
    <source>
        <strain evidence="4 5">KCTC 62186</strain>
    </source>
</reference>
<dbReference type="InterPro" id="IPR036280">
    <property type="entry name" value="Multihaem_cyt_sf"/>
</dbReference>
<keyword evidence="5" id="KW-1185">Reference proteome</keyword>
<feature type="domain" description="Doubled CXXCH motif" evidence="2">
    <location>
        <begin position="199"/>
        <end position="239"/>
    </location>
</feature>
<dbReference type="Proteomes" id="UP001157186">
    <property type="component" value="Unassembled WGS sequence"/>
</dbReference>
<dbReference type="Gene3D" id="3.90.10.10">
    <property type="entry name" value="Cytochrome C3"/>
    <property type="match status" value="1"/>
</dbReference>
<dbReference type="InterPro" id="IPR053875">
    <property type="entry name" value="Cytochrom_c_NrfB-like_dom"/>
</dbReference>
<feature type="domain" description="Doubled CXXCH motif" evidence="2">
    <location>
        <begin position="246"/>
        <end position="283"/>
    </location>
</feature>
<proteinExistence type="predicted"/>
<dbReference type="Gene3D" id="1.10.1130.10">
    <property type="entry name" value="Flavocytochrome C3, Chain A"/>
    <property type="match status" value="1"/>
</dbReference>
<dbReference type="SUPFAM" id="SSF48695">
    <property type="entry name" value="Multiheme cytochromes"/>
    <property type="match status" value="1"/>
</dbReference>
<dbReference type="NCBIfam" id="TIGR03508">
    <property type="entry name" value="decahem_SO"/>
    <property type="match status" value="1"/>
</dbReference>
<evidence type="ECO:0000256" key="1">
    <source>
        <dbReference type="ARBA" id="ARBA00022729"/>
    </source>
</evidence>
<protein>
    <submittedName>
        <fullName evidence="4">Cystathionine beta-synthase</fullName>
    </submittedName>
</protein>
<comment type="caution">
    <text evidence="4">The sequence shown here is derived from an EMBL/GenBank/DDBJ whole genome shotgun (WGS) entry which is preliminary data.</text>
</comment>
<name>A0ABQ6GUY8_9GAMM</name>
<dbReference type="Pfam" id="PF22678">
    <property type="entry name" value="Cytochrom_c_NrfB-like"/>
    <property type="match status" value="1"/>
</dbReference>
<dbReference type="PANTHER" id="PTHR35038">
    <property type="entry name" value="DISSIMILATORY SULFITE REDUCTASE SIRA"/>
    <property type="match status" value="1"/>
</dbReference>
<feature type="domain" description="Cytochrome c-type protein NrfB-like" evidence="3">
    <location>
        <begin position="92"/>
        <end position="173"/>
    </location>
</feature>
<evidence type="ECO:0000259" key="3">
    <source>
        <dbReference type="Pfam" id="PF22678"/>
    </source>
</evidence>
<accession>A0ABQ6GUY8</accession>
<dbReference type="InterPro" id="IPR010177">
    <property type="entry name" value="Paired_CXXCH_1"/>
</dbReference>
<dbReference type="InterPro" id="IPR020015">
    <property type="entry name" value="Decahaem_cyt-c_DmsE"/>
</dbReference>
<dbReference type="EMBL" id="BSST01000001">
    <property type="protein sequence ID" value="GLX79499.1"/>
    <property type="molecule type" value="Genomic_DNA"/>
</dbReference>
<dbReference type="RefSeq" id="WP_284245411.1">
    <property type="nucleotide sequence ID" value="NZ_BSST01000001.1"/>
</dbReference>